<feature type="transmembrane region" description="Helical" evidence="1">
    <location>
        <begin position="392"/>
        <end position="413"/>
    </location>
</feature>
<feature type="transmembrane region" description="Helical" evidence="1">
    <location>
        <begin position="148"/>
        <end position="166"/>
    </location>
</feature>
<accession>A0A0V1H0A1</accession>
<evidence type="ECO:0000313" key="3">
    <source>
        <dbReference type="Proteomes" id="UP000055024"/>
    </source>
</evidence>
<evidence type="ECO:0000256" key="1">
    <source>
        <dbReference type="SAM" id="Phobius"/>
    </source>
</evidence>
<sequence length="425" mass="48945">LIVRFSITVNINIASAGRRSGICTDQIEMNISSIRVAGYANAPYILPCFDKYPDDCNNPGPGIDAEFIYTLFSHIWQIPVVWIRTANRSQMHQALVDNLADVEAEASILDEEMIGRMQASPACHFDSLALLVRPKILSSANEFHTTSFVQIELWALVAITTLSVYLMHRLSKRMSTGEALRFMREKLIYPFTFMAVLIFLNVYANIIAVNLVKKGTIKDFGFNTLDELAKLILNKRCRFVMQAVRRNDFSFNRFLLNPTARSVEPWTVTMNAAYKSNPPLYVATRQEIIQVVHNATHCFYGVDYYHLRDFYKYHSCDLEMLSLAKYTPEQMFIFYYRSTALKELFGTMLSSTMYVLFDKLMLKYFQQNSTLYCPQPLCTQVYMEPGKVQDCFFIVITGMLASLFAFFIELYMFKLKKTNNLSIAN</sequence>
<proteinExistence type="predicted"/>
<keyword evidence="3" id="KW-1185">Reference proteome</keyword>
<dbReference type="AlphaFoldDB" id="A0A0V1H0A1"/>
<gene>
    <name evidence="2" type="ORF">T11_2547</name>
</gene>
<evidence type="ECO:0000313" key="2">
    <source>
        <dbReference type="EMBL" id="KRZ03889.1"/>
    </source>
</evidence>
<feature type="transmembrane region" description="Helical" evidence="1">
    <location>
        <begin position="187"/>
        <end position="208"/>
    </location>
</feature>
<reference evidence="2 3" key="1">
    <citation type="submission" date="2015-01" db="EMBL/GenBank/DDBJ databases">
        <title>Evolution of Trichinella species and genotypes.</title>
        <authorList>
            <person name="Korhonen P.K."/>
            <person name="Edoardo P."/>
            <person name="Giuseppe L.R."/>
            <person name="Gasser R.B."/>
        </authorList>
    </citation>
    <scope>NUCLEOTIDE SEQUENCE [LARGE SCALE GENOMIC DNA]</scope>
    <source>
        <strain evidence="2">ISS1029</strain>
    </source>
</reference>
<feature type="non-terminal residue" evidence="2">
    <location>
        <position position="1"/>
    </location>
</feature>
<protein>
    <recommendedName>
        <fullName evidence="4">Ionotropic glutamate receptor C-terminal domain-containing protein</fullName>
    </recommendedName>
</protein>
<keyword evidence="1" id="KW-0812">Transmembrane</keyword>
<evidence type="ECO:0008006" key="4">
    <source>
        <dbReference type="Google" id="ProtNLM"/>
    </source>
</evidence>
<organism evidence="2 3">
    <name type="scientific">Trichinella zimbabwensis</name>
    <dbReference type="NCBI Taxonomy" id="268475"/>
    <lineage>
        <taxon>Eukaryota</taxon>
        <taxon>Metazoa</taxon>
        <taxon>Ecdysozoa</taxon>
        <taxon>Nematoda</taxon>
        <taxon>Enoplea</taxon>
        <taxon>Dorylaimia</taxon>
        <taxon>Trichinellida</taxon>
        <taxon>Trichinellidae</taxon>
        <taxon>Trichinella</taxon>
    </lineage>
</organism>
<dbReference type="EMBL" id="JYDP01000179">
    <property type="protein sequence ID" value="KRZ03889.1"/>
    <property type="molecule type" value="Genomic_DNA"/>
</dbReference>
<dbReference type="OrthoDB" id="5912831at2759"/>
<comment type="caution">
    <text evidence="2">The sequence shown here is derived from an EMBL/GenBank/DDBJ whole genome shotgun (WGS) entry which is preliminary data.</text>
</comment>
<keyword evidence="1" id="KW-1133">Transmembrane helix</keyword>
<name>A0A0V1H0A1_9BILA</name>
<dbReference type="Proteomes" id="UP000055024">
    <property type="component" value="Unassembled WGS sequence"/>
</dbReference>
<keyword evidence="1" id="KW-0472">Membrane</keyword>